<organism evidence="1 2">
    <name type="scientific">Rotaria sordida</name>
    <dbReference type="NCBI Taxonomy" id="392033"/>
    <lineage>
        <taxon>Eukaryota</taxon>
        <taxon>Metazoa</taxon>
        <taxon>Spiralia</taxon>
        <taxon>Gnathifera</taxon>
        <taxon>Rotifera</taxon>
        <taxon>Eurotatoria</taxon>
        <taxon>Bdelloidea</taxon>
        <taxon>Philodinida</taxon>
        <taxon>Philodinidae</taxon>
        <taxon>Rotaria</taxon>
    </lineage>
</organism>
<dbReference type="Proteomes" id="UP000663823">
    <property type="component" value="Unassembled WGS sequence"/>
</dbReference>
<sequence>SGKPVLIAGDPERVHIAK</sequence>
<comment type="caution">
    <text evidence="1">The sequence shown here is derived from an EMBL/GenBank/DDBJ whole genome shotgun (WGS) entry which is preliminary data.</text>
</comment>
<dbReference type="AlphaFoldDB" id="A0A819K4E8"/>
<proteinExistence type="predicted"/>
<dbReference type="EMBL" id="CAJOAX010005302">
    <property type="protein sequence ID" value="CAF3943003.1"/>
    <property type="molecule type" value="Genomic_DNA"/>
</dbReference>
<feature type="non-terminal residue" evidence="1">
    <location>
        <position position="1"/>
    </location>
</feature>
<reference evidence="1" key="1">
    <citation type="submission" date="2021-02" db="EMBL/GenBank/DDBJ databases">
        <authorList>
            <person name="Nowell W R."/>
        </authorList>
    </citation>
    <scope>NUCLEOTIDE SEQUENCE</scope>
</reference>
<name>A0A819K4E8_9BILA</name>
<protein>
    <submittedName>
        <fullName evidence="1">Uncharacterized protein</fullName>
    </submittedName>
</protein>
<gene>
    <name evidence="1" type="ORF">OTI717_LOCUS25968</name>
</gene>
<evidence type="ECO:0000313" key="2">
    <source>
        <dbReference type="Proteomes" id="UP000663823"/>
    </source>
</evidence>
<accession>A0A819K4E8</accession>
<evidence type="ECO:0000313" key="1">
    <source>
        <dbReference type="EMBL" id="CAF3943003.1"/>
    </source>
</evidence>